<dbReference type="EMBL" id="JACTNZ010000001">
    <property type="protein sequence ID" value="KAG5564656.1"/>
    <property type="molecule type" value="Genomic_DNA"/>
</dbReference>
<evidence type="ECO:0000313" key="2">
    <source>
        <dbReference type="EMBL" id="KAG5564656.1"/>
    </source>
</evidence>
<dbReference type="Proteomes" id="UP000823749">
    <property type="component" value="Chromosome 1"/>
</dbReference>
<organism evidence="2 3">
    <name type="scientific">Rhododendron griersonianum</name>
    <dbReference type="NCBI Taxonomy" id="479676"/>
    <lineage>
        <taxon>Eukaryota</taxon>
        <taxon>Viridiplantae</taxon>
        <taxon>Streptophyta</taxon>
        <taxon>Embryophyta</taxon>
        <taxon>Tracheophyta</taxon>
        <taxon>Spermatophyta</taxon>
        <taxon>Magnoliopsida</taxon>
        <taxon>eudicotyledons</taxon>
        <taxon>Gunneridae</taxon>
        <taxon>Pentapetalae</taxon>
        <taxon>asterids</taxon>
        <taxon>Ericales</taxon>
        <taxon>Ericaceae</taxon>
        <taxon>Ericoideae</taxon>
        <taxon>Rhodoreae</taxon>
        <taxon>Rhododendron</taxon>
    </lineage>
</organism>
<name>A0AAV6LKM5_9ERIC</name>
<dbReference type="AlphaFoldDB" id="A0AAV6LKM5"/>
<feature type="compositionally biased region" description="Polar residues" evidence="1">
    <location>
        <begin position="74"/>
        <end position="83"/>
    </location>
</feature>
<protein>
    <submittedName>
        <fullName evidence="2">Uncharacterized protein</fullName>
    </submittedName>
</protein>
<proteinExistence type="predicted"/>
<keyword evidence="3" id="KW-1185">Reference proteome</keyword>
<evidence type="ECO:0000313" key="3">
    <source>
        <dbReference type="Proteomes" id="UP000823749"/>
    </source>
</evidence>
<feature type="region of interest" description="Disordered" evidence="1">
    <location>
        <begin position="74"/>
        <end position="104"/>
    </location>
</feature>
<reference evidence="2" key="1">
    <citation type="submission" date="2020-08" db="EMBL/GenBank/DDBJ databases">
        <title>Plant Genome Project.</title>
        <authorList>
            <person name="Zhang R.-G."/>
        </authorList>
    </citation>
    <scope>NUCLEOTIDE SEQUENCE</scope>
    <source>
        <strain evidence="2">WSP0</strain>
        <tissue evidence="2">Leaf</tissue>
    </source>
</reference>
<feature type="compositionally biased region" description="Polar residues" evidence="1">
    <location>
        <begin position="93"/>
        <end position="103"/>
    </location>
</feature>
<feature type="region of interest" description="Disordered" evidence="1">
    <location>
        <begin position="211"/>
        <end position="232"/>
    </location>
</feature>
<evidence type="ECO:0000256" key="1">
    <source>
        <dbReference type="SAM" id="MobiDB-lite"/>
    </source>
</evidence>
<gene>
    <name evidence="2" type="ORF">RHGRI_000743</name>
</gene>
<comment type="caution">
    <text evidence="2">The sequence shown here is derived from an EMBL/GenBank/DDBJ whole genome shotgun (WGS) entry which is preliminary data.</text>
</comment>
<accession>A0AAV6LKM5</accession>
<sequence>MYKKVMKNHLLRSKRNSHVAKFRDQGLEHEGLMDRVFRDVTAMGNEAIFPGEGIEEIVEGSGDSDAMRVHGGSFPQSQEQYQTPVGKGKDPIGQTSTVGGSYSSRKRKFSDAHEAMSASCAESVDRFKSTPRIVINQSGKWGIVNAIRKLDTLPFFEVEGQNVPFHSWACRLFERQQHKIDNFCEQKNLTNAIQWLRDEHTLAEERYYMTPPNQRRGIQPPPFPHVPENADI</sequence>